<dbReference type="SUPFAM" id="SSF55785">
    <property type="entry name" value="PYP-like sensor domain (PAS domain)"/>
    <property type="match status" value="1"/>
</dbReference>
<feature type="transmembrane region" description="Helical" evidence="1">
    <location>
        <begin position="55"/>
        <end position="78"/>
    </location>
</feature>
<dbReference type="Gene3D" id="3.30.450.20">
    <property type="entry name" value="PAS domain"/>
    <property type="match status" value="1"/>
</dbReference>
<dbReference type="SMART" id="SM00052">
    <property type="entry name" value="EAL"/>
    <property type="match status" value="1"/>
</dbReference>
<dbReference type="NCBIfam" id="TIGR00229">
    <property type="entry name" value="sensory_box"/>
    <property type="match status" value="1"/>
</dbReference>
<dbReference type="SMART" id="SM00267">
    <property type="entry name" value="GGDEF"/>
    <property type="match status" value="1"/>
</dbReference>
<dbReference type="CDD" id="cd00130">
    <property type="entry name" value="PAS"/>
    <property type="match status" value="1"/>
</dbReference>
<dbReference type="PROSITE" id="PS50887">
    <property type="entry name" value="GGDEF"/>
    <property type="match status" value="1"/>
</dbReference>
<keyword evidence="7" id="KW-1185">Reference proteome</keyword>
<dbReference type="InterPro" id="IPR001633">
    <property type="entry name" value="EAL_dom"/>
</dbReference>
<dbReference type="Proteomes" id="UP001595555">
    <property type="component" value="Unassembled WGS sequence"/>
</dbReference>
<dbReference type="SUPFAM" id="SSF141868">
    <property type="entry name" value="EAL domain-like"/>
    <property type="match status" value="1"/>
</dbReference>
<dbReference type="InterPro" id="IPR000160">
    <property type="entry name" value="GGDEF_dom"/>
</dbReference>
<dbReference type="InterPro" id="IPR035919">
    <property type="entry name" value="EAL_sf"/>
</dbReference>
<dbReference type="InterPro" id="IPR035965">
    <property type="entry name" value="PAS-like_dom_sf"/>
</dbReference>
<dbReference type="InterPro" id="IPR029787">
    <property type="entry name" value="Nucleotide_cyclase"/>
</dbReference>
<feature type="domain" description="PAS" evidence="2">
    <location>
        <begin position="96"/>
        <end position="147"/>
    </location>
</feature>
<keyword evidence="1" id="KW-0472">Membrane</keyword>
<evidence type="ECO:0000313" key="7">
    <source>
        <dbReference type="Proteomes" id="UP001595555"/>
    </source>
</evidence>
<dbReference type="SUPFAM" id="SSF55073">
    <property type="entry name" value="Nucleotide cyclase"/>
    <property type="match status" value="1"/>
</dbReference>
<dbReference type="CDD" id="cd01949">
    <property type="entry name" value="GGDEF"/>
    <property type="match status" value="1"/>
</dbReference>
<proteinExistence type="predicted"/>
<feature type="domain" description="EAL" evidence="4">
    <location>
        <begin position="405"/>
        <end position="657"/>
    </location>
</feature>
<dbReference type="Pfam" id="PF08448">
    <property type="entry name" value="PAS_4"/>
    <property type="match status" value="1"/>
</dbReference>
<gene>
    <name evidence="6" type="ORF">ACFODX_06785</name>
</gene>
<organism evidence="6 7">
    <name type="scientific">Cellvibrio fontiphilus</name>
    <dbReference type="NCBI Taxonomy" id="1815559"/>
    <lineage>
        <taxon>Bacteria</taxon>
        <taxon>Pseudomonadati</taxon>
        <taxon>Pseudomonadota</taxon>
        <taxon>Gammaproteobacteria</taxon>
        <taxon>Cellvibrionales</taxon>
        <taxon>Cellvibrionaceae</taxon>
        <taxon>Cellvibrio</taxon>
    </lineage>
</organism>
<comment type="caution">
    <text evidence="6">The sequence shown here is derived from an EMBL/GenBank/DDBJ whole genome shotgun (WGS) entry which is preliminary data.</text>
</comment>
<dbReference type="Pfam" id="PF00563">
    <property type="entry name" value="EAL"/>
    <property type="match status" value="1"/>
</dbReference>
<dbReference type="PROSITE" id="PS50883">
    <property type="entry name" value="EAL"/>
    <property type="match status" value="1"/>
</dbReference>
<feature type="transmembrane region" description="Helical" evidence="1">
    <location>
        <begin position="27"/>
        <end position="49"/>
    </location>
</feature>
<feature type="domain" description="PAC" evidence="3">
    <location>
        <begin position="175"/>
        <end position="226"/>
    </location>
</feature>
<dbReference type="NCBIfam" id="TIGR00254">
    <property type="entry name" value="GGDEF"/>
    <property type="match status" value="1"/>
</dbReference>
<dbReference type="InterPro" id="IPR052155">
    <property type="entry name" value="Biofilm_reg_signaling"/>
</dbReference>
<evidence type="ECO:0000313" key="6">
    <source>
        <dbReference type="EMBL" id="MFC3115257.1"/>
    </source>
</evidence>
<evidence type="ECO:0000256" key="1">
    <source>
        <dbReference type="SAM" id="Phobius"/>
    </source>
</evidence>
<dbReference type="SMART" id="SM00091">
    <property type="entry name" value="PAS"/>
    <property type="match status" value="1"/>
</dbReference>
<feature type="domain" description="GGDEF" evidence="5">
    <location>
        <begin position="258"/>
        <end position="396"/>
    </location>
</feature>
<reference evidence="7" key="1">
    <citation type="journal article" date="2019" name="Int. J. Syst. Evol. Microbiol.">
        <title>The Global Catalogue of Microorganisms (GCM) 10K type strain sequencing project: providing services to taxonomists for standard genome sequencing and annotation.</title>
        <authorList>
            <consortium name="The Broad Institute Genomics Platform"/>
            <consortium name="The Broad Institute Genome Sequencing Center for Infectious Disease"/>
            <person name="Wu L."/>
            <person name="Ma J."/>
        </authorList>
    </citation>
    <scope>NUCLEOTIDE SEQUENCE [LARGE SCALE GENOMIC DNA]</scope>
    <source>
        <strain evidence="7">KCTC 52237</strain>
    </source>
</reference>
<dbReference type="InterPro" id="IPR000014">
    <property type="entry name" value="PAS"/>
</dbReference>
<evidence type="ECO:0000259" key="2">
    <source>
        <dbReference type="PROSITE" id="PS50112"/>
    </source>
</evidence>
<dbReference type="InterPro" id="IPR000700">
    <property type="entry name" value="PAS-assoc_C"/>
</dbReference>
<keyword evidence="1" id="KW-1133">Transmembrane helix</keyword>
<evidence type="ECO:0000259" key="5">
    <source>
        <dbReference type="PROSITE" id="PS50887"/>
    </source>
</evidence>
<name>A0ABV7FCQ2_9GAMM</name>
<protein>
    <submittedName>
        <fullName evidence="6">Bifunctional diguanylate cyclase/phosphodiesterase</fullName>
    </submittedName>
</protein>
<dbReference type="InterPro" id="IPR043128">
    <property type="entry name" value="Rev_trsase/Diguanyl_cyclase"/>
</dbReference>
<dbReference type="RefSeq" id="WP_378117391.1">
    <property type="nucleotide sequence ID" value="NZ_JBHRTF010000003.1"/>
</dbReference>
<dbReference type="InterPro" id="IPR013656">
    <property type="entry name" value="PAS_4"/>
</dbReference>
<dbReference type="PANTHER" id="PTHR44757:SF2">
    <property type="entry name" value="BIOFILM ARCHITECTURE MAINTENANCE PROTEIN MBAA"/>
    <property type="match status" value="1"/>
</dbReference>
<dbReference type="Gene3D" id="3.30.70.270">
    <property type="match status" value="1"/>
</dbReference>
<dbReference type="CDD" id="cd01948">
    <property type="entry name" value="EAL"/>
    <property type="match status" value="1"/>
</dbReference>
<keyword evidence="1" id="KW-0812">Transmembrane</keyword>
<dbReference type="EMBL" id="JBHRTF010000003">
    <property type="protein sequence ID" value="MFC3115257.1"/>
    <property type="molecule type" value="Genomic_DNA"/>
</dbReference>
<evidence type="ECO:0000259" key="3">
    <source>
        <dbReference type="PROSITE" id="PS50113"/>
    </source>
</evidence>
<dbReference type="Pfam" id="PF00990">
    <property type="entry name" value="GGDEF"/>
    <property type="match status" value="1"/>
</dbReference>
<accession>A0ABV7FCQ2</accession>
<sequence>MGHFFVRRNAGESSPTATASAIGFKLALIYATFSALYILLSDQLLYWLFSDPATITFISTVKGWAFVFLTSVMLYLLVRTQVGMALEASRRQREVNEEKLRAMLLLDSISANSTDAIFAKDLQGRYLLFNREAERVTGKTSSAVLGKDDRAIFSAPQAETVMANDLSVMQQCKTLTFTEVLTTADGDLTYLATKGPLRNDAGEVVGVFGISRDISEMKQAEARIHYLAYFDALTDLPNRSLLTDRLTQCITQTSPDDCQGALILFNVDRFKKINDARGQAIGDNLLKALAERVASVVGNGDTLARMGGDEFAVLVRSHLNNSQPTSHIAMMIVNNIQQVIAAPFVVNGDEIRLTLSLGLTLFPEGNDSADEVIKRADNALHKAKKLGGNQALFFEAEMRNNAEHYFQVERELRQGIARGELQLYLQSQVDANGKLVGAEALVRWLHPQRGLVPPVMFIPVAEDTDLIADIDKWVFEQVCQLLASAPLRERPLRIAVNISPRHFRHSNFVNWIKNTIAYTGVDAGKLTLEITEGLLVDNVNDAIAKMSELTTLGIHFSIDDFGTGYSSLSYLKRLPIHELKIDKMFVQDAPENSGDAVLVETILAVAKHLRLRVVAEGVETEAQANFLNERALVNHQGYLYSKPEPVEQWLVHQLRLGDE</sequence>
<dbReference type="PANTHER" id="PTHR44757">
    <property type="entry name" value="DIGUANYLATE CYCLASE DGCP"/>
    <property type="match status" value="1"/>
</dbReference>
<dbReference type="PROSITE" id="PS50113">
    <property type="entry name" value="PAC"/>
    <property type="match status" value="1"/>
</dbReference>
<evidence type="ECO:0000259" key="4">
    <source>
        <dbReference type="PROSITE" id="PS50883"/>
    </source>
</evidence>
<dbReference type="PROSITE" id="PS50112">
    <property type="entry name" value="PAS"/>
    <property type="match status" value="1"/>
</dbReference>
<dbReference type="Gene3D" id="3.20.20.450">
    <property type="entry name" value="EAL domain"/>
    <property type="match status" value="1"/>
</dbReference>